<feature type="domain" description="Thioredoxin" evidence="2">
    <location>
        <begin position="145"/>
        <end position="262"/>
    </location>
</feature>
<comment type="caution">
    <text evidence="3">The sequence shown here is derived from an EMBL/GenBank/DDBJ whole genome shotgun (WGS) entry which is preliminary data.</text>
</comment>
<feature type="transmembrane region" description="Helical" evidence="1">
    <location>
        <begin position="290"/>
        <end position="308"/>
    </location>
</feature>
<gene>
    <name evidence="3" type="ORF">KOW79_015088</name>
</gene>
<keyword evidence="1" id="KW-1133">Transmembrane helix</keyword>
<proteinExistence type="predicted"/>
<feature type="transmembrane region" description="Helical" evidence="1">
    <location>
        <begin position="7"/>
        <end position="26"/>
    </location>
</feature>
<dbReference type="InterPro" id="IPR013766">
    <property type="entry name" value="Thioredoxin_domain"/>
</dbReference>
<dbReference type="SUPFAM" id="SSF52833">
    <property type="entry name" value="Thioredoxin-like"/>
    <property type="match status" value="1"/>
</dbReference>
<name>A0A9D3SIH7_9TELE</name>
<keyword evidence="4" id="KW-1185">Reference proteome</keyword>
<dbReference type="GO" id="GO:0005929">
    <property type="term" value="C:cilium"/>
    <property type="evidence" value="ECO:0007669"/>
    <property type="project" value="TreeGrafter"/>
</dbReference>
<sequence length="326" mass="36103">MTTVTDTLRVILFELFFIFAIIHISLATPTDEGVIPEFETADGLDSYDDGQTTEDSVSFSLRQFKTAEIADAVLGTHLSENTAGIEALIPKSQISTPCEKKVTQGVMKEKAVMDQEIEMKQENPAGGDEQNSTESAKTYKVSCDKRSITGLENFSVQVLNSSQDLMDFLNSNGSECSLVLFYTSWCQFSAHLAPHFNALPRVFPIMHFLALDASQHSSLSTRFGTVAVPNILLFQGAKPMARFNHTERTLETLTAFIANQTGFEAVGGQMVTDDDRVGPLLSMPVRSIDWLFVFSVMFLAVFSLYAILRTDSIRLLIPGHEHDHQD</sequence>
<dbReference type="InterPro" id="IPR042418">
    <property type="entry name" value="TXNDC15"/>
</dbReference>
<organism evidence="3 4">
    <name type="scientific">Hemibagrus wyckioides</name>
    <dbReference type="NCBI Taxonomy" id="337641"/>
    <lineage>
        <taxon>Eukaryota</taxon>
        <taxon>Metazoa</taxon>
        <taxon>Chordata</taxon>
        <taxon>Craniata</taxon>
        <taxon>Vertebrata</taxon>
        <taxon>Euteleostomi</taxon>
        <taxon>Actinopterygii</taxon>
        <taxon>Neopterygii</taxon>
        <taxon>Teleostei</taxon>
        <taxon>Ostariophysi</taxon>
        <taxon>Siluriformes</taxon>
        <taxon>Bagridae</taxon>
        <taxon>Hemibagrus</taxon>
    </lineage>
</organism>
<dbReference type="OrthoDB" id="1899781at2759"/>
<reference evidence="3 4" key="1">
    <citation type="submission" date="2021-06" db="EMBL/GenBank/DDBJ databases">
        <title>Chromosome-level genome assembly of the red-tail catfish (Hemibagrus wyckioides).</title>
        <authorList>
            <person name="Shao F."/>
        </authorList>
    </citation>
    <scope>NUCLEOTIDE SEQUENCE [LARGE SCALE GENOMIC DNA]</scope>
    <source>
        <strain evidence="3">EC202008001</strain>
        <tissue evidence="3">Blood</tissue>
    </source>
</reference>
<dbReference type="GO" id="GO:0060271">
    <property type="term" value="P:cilium assembly"/>
    <property type="evidence" value="ECO:0007669"/>
    <property type="project" value="TreeGrafter"/>
</dbReference>
<evidence type="ECO:0000256" key="1">
    <source>
        <dbReference type="SAM" id="Phobius"/>
    </source>
</evidence>
<keyword evidence="1" id="KW-0472">Membrane</keyword>
<dbReference type="EMBL" id="JAHKSW010000018">
    <property type="protein sequence ID" value="KAG7320673.1"/>
    <property type="molecule type" value="Genomic_DNA"/>
</dbReference>
<keyword evidence="1" id="KW-0812">Transmembrane</keyword>
<protein>
    <recommendedName>
        <fullName evidence="2">Thioredoxin domain-containing protein</fullName>
    </recommendedName>
</protein>
<dbReference type="Gene3D" id="3.40.30.10">
    <property type="entry name" value="Glutaredoxin"/>
    <property type="match status" value="1"/>
</dbReference>
<dbReference type="InterPro" id="IPR036249">
    <property type="entry name" value="Thioredoxin-like_sf"/>
</dbReference>
<dbReference type="PANTHER" id="PTHR14684">
    <property type="entry name" value="THIOREDOXIN DOMAIN-CONTAINING PROTEIN 15"/>
    <property type="match status" value="1"/>
</dbReference>
<dbReference type="AlphaFoldDB" id="A0A9D3SIH7"/>
<accession>A0A9D3SIH7</accession>
<dbReference type="PROSITE" id="PS51352">
    <property type="entry name" value="THIOREDOXIN_2"/>
    <property type="match status" value="1"/>
</dbReference>
<evidence type="ECO:0000313" key="3">
    <source>
        <dbReference type="EMBL" id="KAG7320673.1"/>
    </source>
</evidence>
<evidence type="ECO:0000313" key="4">
    <source>
        <dbReference type="Proteomes" id="UP000824219"/>
    </source>
</evidence>
<dbReference type="Pfam" id="PF00085">
    <property type="entry name" value="Thioredoxin"/>
    <property type="match status" value="1"/>
</dbReference>
<evidence type="ECO:0000259" key="2">
    <source>
        <dbReference type="PROSITE" id="PS51352"/>
    </source>
</evidence>
<dbReference type="PANTHER" id="PTHR14684:SF2">
    <property type="entry name" value="THIOREDOXIN DOMAIN-CONTAINING PROTEIN 15"/>
    <property type="match status" value="1"/>
</dbReference>
<dbReference type="Proteomes" id="UP000824219">
    <property type="component" value="Linkage Group LG18"/>
</dbReference>